<feature type="domain" description="GST C-terminal" evidence="4">
    <location>
        <begin position="83"/>
        <end position="211"/>
    </location>
</feature>
<gene>
    <name evidence="5" type="ORF">KCG44_01310</name>
</gene>
<protein>
    <submittedName>
        <fullName evidence="5">Glutathione S-transferase family protein</fullName>
    </submittedName>
</protein>
<evidence type="ECO:0000313" key="5">
    <source>
        <dbReference type="EMBL" id="MBV7255415.1"/>
    </source>
</evidence>
<dbReference type="EMBL" id="JAGSPA010000001">
    <property type="protein sequence ID" value="MBV7255415.1"/>
    <property type="molecule type" value="Genomic_DNA"/>
</dbReference>
<dbReference type="InterPro" id="IPR004046">
    <property type="entry name" value="GST_C"/>
</dbReference>
<sequence length="211" mass="23071">MKLYGALFSPFVRKVAAFLNEKGLSFDHDPIVPIGDQPQEFLAASPLKKVPAFRDGDFTLADSTAICTYLDAKYPEVRLIPDEAEARGQTIFWDKFSDTVLTAAAGKVFFNRIIKPRFLRQDPDEAVIAEGLAEIAPRLDFFESAVPDANAFLIGETITLADIAVASPFVNLAHAGAAIGDEHPRTKAWIASIHARASYADMIAAERKMMA</sequence>
<dbReference type="RefSeq" id="WP_218443721.1">
    <property type="nucleotide sequence ID" value="NZ_JAGSPA010000001.1"/>
</dbReference>
<dbReference type="PANTHER" id="PTHR43917">
    <property type="match status" value="1"/>
</dbReference>
<keyword evidence="6" id="KW-1185">Reference proteome</keyword>
<dbReference type="PANTHER" id="PTHR43917:SF8">
    <property type="entry name" value="GH16740P-RELATED"/>
    <property type="match status" value="1"/>
</dbReference>
<evidence type="ECO:0000259" key="4">
    <source>
        <dbReference type="PROSITE" id="PS50405"/>
    </source>
</evidence>
<dbReference type="Pfam" id="PF13417">
    <property type="entry name" value="GST_N_3"/>
    <property type="match status" value="1"/>
</dbReference>
<dbReference type="PROSITE" id="PS50404">
    <property type="entry name" value="GST_NTER"/>
    <property type="match status" value="1"/>
</dbReference>
<dbReference type="InterPro" id="IPR040079">
    <property type="entry name" value="Glutathione_S-Trfase"/>
</dbReference>
<feature type="domain" description="GST N-terminal" evidence="3">
    <location>
        <begin position="1"/>
        <end position="78"/>
    </location>
</feature>
<evidence type="ECO:0000256" key="1">
    <source>
        <dbReference type="ARBA" id="ARBA00004496"/>
    </source>
</evidence>
<dbReference type="Proteomes" id="UP000722336">
    <property type="component" value="Unassembled WGS sequence"/>
</dbReference>
<dbReference type="SFLD" id="SFLDG00358">
    <property type="entry name" value="Main_(cytGST)"/>
    <property type="match status" value="1"/>
</dbReference>
<proteinExistence type="predicted"/>
<dbReference type="CDD" id="cd00570">
    <property type="entry name" value="GST_N_family"/>
    <property type="match status" value="1"/>
</dbReference>
<comment type="subcellular location">
    <subcellularLocation>
        <location evidence="1">Cytoplasm</location>
    </subcellularLocation>
</comment>
<keyword evidence="2" id="KW-0963">Cytoplasm</keyword>
<dbReference type="InterPro" id="IPR051369">
    <property type="entry name" value="GST_Theta"/>
</dbReference>
<evidence type="ECO:0000259" key="3">
    <source>
        <dbReference type="PROSITE" id="PS50404"/>
    </source>
</evidence>
<dbReference type="Pfam" id="PF00043">
    <property type="entry name" value="GST_C"/>
    <property type="match status" value="1"/>
</dbReference>
<name>A0ABS6SAQ8_9SPHN</name>
<evidence type="ECO:0000313" key="6">
    <source>
        <dbReference type="Proteomes" id="UP000722336"/>
    </source>
</evidence>
<dbReference type="SFLD" id="SFLDS00019">
    <property type="entry name" value="Glutathione_Transferase_(cytos"/>
    <property type="match status" value="1"/>
</dbReference>
<comment type="caution">
    <text evidence="5">The sequence shown here is derived from an EMBL/GenBank/DDBJ whole genome shotgun (WGS) entry which is preliminary data.</text>
</comment>
<organism evidence="5 6">
    <name type="scientific">Pacificimonas pallii</name>
    <dbReference type="NCBI Taxonomy" id="2827236"/>
    <lineage>
        <taxon>Bacteria</taxon>
        <taxon>Pseudomonadati</taxon>
        <taxon>Pseudomonadota</taxon>
        <taxon>Alphaproteobacteria</taxon>
        <taxon>Sphingomonadales</taxon>
        <taxon>Sphingosinicellaceae</taxon>
        <taxon>Pacificimonas</taxon>
    </lineage>
</organism>
<dbReference type="PROSITE" id="PS50405">
    <property type="entry name" value="GST_CTER"/>
    <property type="match status" value="1"/>
</dbReference>
<reference evidence="5 6" key="1">
    <citation type="submission" date="2021-04" db="EMBL/GenBank/DDBJ databases">
        <authorList>
            <person name="Pira H."/>
            <person name="Risdian C."/>
            <person name="Wink J."/>
        </authorList>
    </citation>
    <scope>NUCLEOTIDE SEQUENCE [LARGE SCALE GENOMIC DNA]</scope>
    <source>
        <strain evidence="5 6">WHA3</strain>
    </source>
</reference>
<evidence type="ECO:0000256" key="2">
    <source>
        <dbReference type="ARBA" id="ARBA00022490"/>
    </source>
</evidence>
<dbReference type="InterPro" id="IPR010987">
    <property type="entry name" value="Glutathione-S-Trfase_C-like"/>
</dbReference>
<dbReference type="InterPro" id="IPR004045">
    <property type="entry name" value="Glutathione_S-Trfase_N"/>
</dbReference>
<accession>A0ABS6SAQ8</accession>